<accession>A0A2A9M7P8</accession>
<dbReference type="VEuPathDB" id="ToxoDB:BESB_028550"/>
<feature type="region of interest" description="Disordered" evidence="1">
    <location>
        <begin position="295"/>
        <end position="392"/>
    </location>
</feature>
<comment type="caution">
    <text evidence="2">The sequence shown here is derived from an EMBL/GenBank/DDBJ whole genome shotgun (WGS) entry which is preliminary data.</text>
</comment>
<evidence type="ECO:0000313" key="3">
    <source>
        <dbReference type="Proteomes" id="UP000224006"/>
    </source>
</evidence>
<dbReference type="KEGG" id="bbes:BESB_028550"/>
<feature type="region of interest" description="Disordered" evidence="1">
    <location>
        <begin position="223"/>
        <end position="242"/>
    </location>
</feature>
<sequence length="529" mass="55634">MADPGEGSSTSWPFDSASYGRGQAAGLRRMGTAIARQKKRKAAAKTRQLKAEARLRLLQEEGAEGTIIEQATREHAEATAWVHATSQCLQNLRQQRRGLIVTSRMASGRIVPLRNIDAGAEGMLLRFQKLGIPIDPQEMVIPWHTRRQFSRLRKHVGLECDTDASAQASPIEPCVTLPATSLSTHGPAPGSVRNTVITGTAEPIEHEASSCTDGTKVCTETAWREPSLPGPDPSTVRTSPPANSAPQFALLAVGSDSAINEEGNLLEPLPALGDQSAISGTVTGLVRAPLHLAGTARPGDVKPAASSSVPGSSAPSSKTPLIGRYTPWSFDAGRAEPTHRRASDELTRGPSHTRELESESEPCSAAPREPTARSAEGLVKPDLSATGTPTSDAVLQSGMSPFPVPSVSPPLSATLASHLMRLLEDENLLLTDWQSLSGECPSKPPHVEAAAHLWQAGAASGAPVSGLIGSPEQEAVVGPPSSSPDWEGPSLTVTQEVELAPEARARLSTTAEAKRECESAVVQARPVST</sequence>
<reference evidence="2 3" key="1">
    <citation type="submission" date="2017-09" db="EMBL/GenBank/DDBJ databases">
        <title>Genome sequencing of Besnoitia besnoiti strain Bb-Ger1.</title>
        <authorList>
            <person name="Schares G."/>
            <person name="Venepally P."/>
            <person name="Lorenzi H.A."/>
        </authorList>
    </citation>
    <scope>NUCLEOTIDE SEQUENCE [LARGE SCALE GENOMIC DNA]</scope>
    <source>
        <strain evidence="2 3">Bb-Ger1</strain>
    </source>
</reference>
<dbReference type="RefSeq" id="XP_029215429.1">
    <property type="nucleotide sequence ID" value="XM_029361529.1"/>
</dbReference>
<feature type="compositionally biased region" description="Basic and acidic residues" evidence="1">
    <location>
        <begin position="333"/>
        <end position="357"/>
    </location>
</feature>
<gene>
    <name evidence="2" type="ORF">BESB_028550</name>
</gene>
<dbReference type="Proteomes" id="UP000224006">
    <property type="component" value="Unassembled WGS sequence"/>
</dbReference>
<dbReference type="AlphaFoldDB" id="A0A2A9M7P8"/>
<dbReference type="EMBL" id="NWUJ01000015">
    <property type="protein sequence ID" value="PFH31420.1"/>
    <property type="molecule type" value="Genomic_DNA"/>
</dbReference>
<proteinExistence type="predicted"/>
<protein>
    <submittedName>
        <fullName evidence="2">Uncharacterized protein</fullName>
    </submittedName>
</protein>
<feature type="region of interest" description="Disordered" evidence="1">
    <location>
        <begin position="466"/>
        <end position="489"/>
    </location>
</feature>
<keyword evidence="3" id="KW-1185">Reference proteome</keyword>
<name>A0A2A9M7P8_BESBE</name>
<organism evidence="2 3">
    <name type="scientific">Besnoitia besnoiti</name>
    <name type="common">Apicomplexan protozoan</name>
    <dbReference type="NCBI Taxonomy" id="94643"/>
    <lineage>
        <taxon>Eukaryota</taxon>
        <taxon>Sar</taxon>
        <taxon>Alveolata</taxon>
        <taxon>Apicomplexa</taxon>
        <taxon>Conoidasida</taxon>
        <taxon>Coccidia</taxon>
        <taxon>Eucoccidiorida</taxon>
        <taxon>Eimeriorina</taxon>
        <taxon>Sarcocystidae</taxon>
        <taxon>Besnoitia</taxon>
    </lineage>
</organism>
<evidence type="ECO:0000313" key="2">
    <source>
        <dbReference type="EMBL" id="PFH31420.1"/>
    </source>
</evidence>
<feature type="compositionally biased region" description="Low complexity" evidence="1">
    <location>
        <begin position="303"/>
        <end position="317"/>
    </location>
</feature>
<evidence type="ECO:0000256" key="1">
    <source>
        <dbReference type="SAM" id="MobiDB-lite"/>
    </source>
</evidence>
<dbReference type="GeneID" id="40307907"/>